<evidence type="ECO:0000256" key="3">
    <source>
        <dbReference type="ARBA" id="ARBA00022603"/>
    </source>
</evidence>
<protein>
    <submittedName>
        <fullName evidence="5">Uncharacterized protein</fullName>
    </submittedName>
</protein>
<dbReference type="GO" id="GO:0005737">
    <property type="term" value="C:cytoplasm"/>
    <property type="evidence" value="ECO:0007669"/>
    <property type="project" value="UniProtKB-SubCell"/>
</dbReference>
<sequence>MISFVVSQKKDPSLQVQLLEYDMRFERYGNPPYLSKECLERVTQTVSFLASPVGSLLLLLTGDAQRDRAAELLGAPCVFKPHLSSKLGNE</sequence>
<evidence type="ECO:0000313" key="5">
    <source>
        <dbReference type="EMBL" id="KAF2566259.1"/>
    </source>
</evidence>
<name>A0A8S9I940_BRACR</name>
<keyword evidence="2" id="KW-0963">Cytoplasm</keyword>
<evidence type="ECO:0000256" key="4">
    <source>
        <dbReference type="ARBA" id="ARBA00022679"/>
    </source>
</evidence>
<comment type="caution">
    <text evidence="5">The sequence shown here is derived from an EMBL/GenBank/DDBJ whole genome shotgun (WGS) entry which is preliminary data.</text>
</comment>
<dbReference type="InterPro" id="IPR019369">
    <property type="entry name" value="Efm5/EEF1AKMT1"/>
</dbReference>
<dbReference type="PANTHER" id="PTHR13200">
    <property type="entry name" value="EEF1A LYSINE METHYLTRANSFERASE 1"/>
    <property type="match status" value="1"/>
</dbReference>
<dbReference type="EMBL" id="QGKW02001911">
    <property type="protein sequence ID" value="KAF2566259.1"/>
    <property type="molecule type" value="Genomic_DNA"/>
</dbReference>
<keyword evidence="3" id="KW-0489">Methyltransferase</keyword>
<dbReference type="GO" id="GO:0032259">
    <property type="term" value="P:methylation"/>
    <property type="evidence" value="ECO:0007669"/>
    <property type="project" value="UniProtKB-KW"/>
</dbReference>
<reference evidence="5" key="1">
    <citation type="submission" date="2019-12" db="EMBL/GenBank/DDBJ databases">
        <title>Genome sequencing and annotation of Brassica cretica.</title>
        <authorList>
            <person name="Studholme D.J."/>
            <person name="Sarris P.F."/>
        </authorList>
    </citation>
    <scope>NUCLEOTIDE SEQUENCE</scope>
    <source>
        <strain evidence="5">PFS-001/15</strain>
        <tissue evidence="5">Leaf</tissue>
    </source>
</reference>
<dbReference type="GO" id="GO:0016279">
    <property type="term" value="F:protein-lysine N-methyltransferase activity"/>
    <property type="evidence" value="ECO:0007669"/>
    <property type="project" value="InterPro"/>
</dbReference>
<organism evidence="5 6">
    <name type="scientific">Brassica cretica</name>
    <name type="common">Mustard</name>
    <dbReference type="NCBI Taxonomy" id="69181"/>
    <lineage>
        <taxon>Eukaryota</taxon>
        <taxon>Viridiplantae</taxon>
        <taxon>Streptophyta</taxon>
        <taxon>Embryophyta</taxon>
        <taxon>Tracheophyta</taxon>
        <taxon>Spermatophyta</taxon>
        <taxon>Magnoliopsida</taxon>
        <taxon>eudicotyledons</taxon>
        <taxon>Gunneridae</taxon>
        <taxon>Pentapetalae</taxon>
        <taxon>rosids</taxon>
        <taxon>malvids</taxon>
        <taxon>Brassicales</taxon>
        <taxon>Brassicaceae</taxon>
        <taxon>Brassiceae</taxon>
        <taxon>Brassica</taxon>
    </lineage>
</organism>
<evidence type="ECO:0000313" key="6">
    <source>
        <dbReference type="Proteomes" id="UP000712281"/>
    </source>
</evidence>
<dbReference type="InterPro" id="IPR041370">
    <property type="entry name" value="Mlase_EEF1AKMT1/ZCCHC4"/>
</dbReference>
<gene>
    <name evidence="5" type="ORF">F2Q68_00024477</name>
</gene>
<dbReference type="PANTHER" id="PTHR13200:SF0">
    <property type="entry name" value="EEF1A LYSINE METHYLTRANSFERASE 1"/>
    <property type="match status" value="1"/>
</dbReference>
<accession>A0A8S9I940</accession>
<dbReference type="Pfam" id="PF10237">
    <property type="entry name" value="N6-adenineMlase"/>
    <property type="match status" value="1"/>
</dbReference>
<evidence type="ECO:0000256" key="2">
    <source>
        <dbReference type="ARBA" id="ARBA00022490"/>
    </source>
</evidence>
<evidence type="ECO:0000256" key="1">
    <source>
        <dbReference type="ARBA" id="ARBA00004496"/>
    </source>
</evidence>
<comment type="subcellular location">
    <subcellularLocation>
        <location evidence="1">Cytoplasm</location>
    </subcellularLocation>
</comment>
<dbReference type="Proteomes" id="UP000712281">
    <property type="component" value="Unassembled WGS sequence"/>
</dbReference>
<proteinExistence type="predicted"/>
<keyword evidence="4" id="KW-0808">Transferase</keyword>
<dbReference type="AlphaFoldDB" id="A0A8S9I940"/>